<dbReference type="Pfam" id="PF02368">
    <property type="entry name" value="Big_2"/>
    <property type="match status" value="1"/>
</dbReference>
<evidence type="ECO:0000256" key="6">
    <source>
        <dbReference type="SAM" id="Phobius"/>
    </source>
</evidence>
<keyword evidence="6" id="KW-1133">Transmembrane helix</keyword>
<feature type="compositionally biased region" description="Basic and acidic residues" evidence="5">
    <location>
        <begin position="1228"/>
        <end position="1250"/>
    </location>
</feature>
<dbReference type="Proteomes" id="UP001596026">
    <property type="component" value="Unassembled WGS sequence"/>
</dbReference>
<keyword evidence="6" id="KW-0812">Transmembrane</keyword>
<dbReference type="EMBL" id="JBHSGT010000061">
    <property type="protein sequence ID" value="MFC4710915.1"/>
    <property type="molecule type" value="Genomic_DNA"/>
</dbReference>
<keyword evidence="6" id="KW-0472">Membrane</keyword>
<feature type="region of interest" description="Disordered" evidence="5">
    <location>
        <begin position="1192"/>
        <end position="1255"/>
    </location>
</feature>
<evidence type="ECO:0000256" key="7">
    <source>
        <dbReference type="SAM" id="SignalP"/>
    </source>
</evidence>
<dbReference type="PROSITE" id="PS50847">
    <property type="entry name" value="GRAM_POS_ANCHORING"/>
    <property type="match status" value="1"/>
</dbReference>
<feature type="region of interest" description="Disordered" evidence="5">
    <location>
        <begin position="48"/>
        <end position="169"/>
    </location>
</feature>
<feature type="chain" id="PRO_5047381967" evidence="7">
    <location>
        <begin position="31"/>
        <end position="1285"/>
    </location>
</feature>
<keyword evidence="1" id="KW-0134">Cell wall</keyword>
<proteinExistence type="predicted"/>
<dbReference type="RefSeq" id="WP_379966794.1">
    <property type="nucleotide sequence ID" value="NZ_JBHSGT010000061.1"/>
</dbReference>
<dbReference type="InterPro" id="IPR019931">
    <property type="entry name" value="LPXTG_anchor"/>
</dbReference>
<feature type="region of interest" description="Disordered" evidence="5">
    <location>
        <begin position="990"/>
        <end position="1014"/>
    </location>
</feature>
<dbReference type="InterPro" id="IPR003343">
    <property type="entry name" value="Big_2"/>
</dbReference>
<keyword evidence="10" id="KW-1185">Reference proteome</keyword>
<protein>
    <submittedName>
        <fullName evidence="9">Ig-like domain-containing protein</fullName>
    </submittedName>
</protein>
<organism evidence="9 10">
    <name type="scientific">Enterococcus eurekensis</name>
    <dbReference type="NCBI Taxonomy" id="1159753"/>
    <lineage>
        <taxon>Bacteria</taxon>
        <taxon>Bacillati</taxon>
        <taxon>Bacillota</taxon>
        <taxon>Bacilli</taxon>
        <taxon>Lactobacillales</taxon>
        <taxon>Enterococcaceae</taxon>
        <taxon>Enterococcus</taxon>
    </lineage>
</organism>
<evidence type="ECO:0000256" key="3">
    <source>
        <dbReference type="ARBA" id="ARBA00022729"/>
    </source>
</evidence>
<feature type="signal peptide" evidence="7">
    <location>
        <begin position="1"/>
        <end position="30"/>
    </location>
</feature>
<dbReference type="SMART" id="SM00635">
    <property type="entry name" value="BID_2"/>
    <property type="match status" value="1"/>
</dbReference>
<comment type="caution">
    <text evidence="9">The sequence shown here is derived from an EMBL/GenBank/DDBJ whole genome shotgun (WGS) entry which is preliminary data.</text>
</comment>
<reference evidence="10" key="1">
    <citation type="journal article" date="2019" name="Int. J. Syst. Evol. Microbiol.">
        <title>The Global Catalogue of Microorganisms (GCM) 10K type strain sequencing project: providing services to taxonomists for standard genome sequencing and annotation.</title>
        <authorList>
            <consortium name="The Broad Institute Genomics Platform"/>
            <consortium name="The Broad Institute Genome Sequencing Center for Infectious Disease"/>
            <person name="Wu L."/>
            <person name="Ma J."/>
        </authorList>
    </citation>
    <scope>NUCLEOTIDE SEQUENCE [LARGE SCALE GENOMIC DNA]</scope>
    <source>
        <strain evidence="10">CGMCC 1.19061</strain>
    </source>
</reference>
<evidence type="ECO:0000313" key="9">
    <source>
        <dbReference type="EMBL" id="MFC4710915.1"/>
    </source>
</evidence>
<dbReference type="SUPFAM" id="SSF49373">
    <property type="entry name" value="Invasin/intimin cell-adhesion fragments"/>
    <property type="match status" value="1"/>
</dbReference>
<feature type="compositionally biased region" description="Low complexity" evidence="5">
    <location>
        <begin position="135"/>
        <end position="148"/>
    </location>
</feature>
<dbReference type="InterPro" id="IPR008964">
    <property type="entry name" value="Invasin/intimin_cell_adhesion"/>
</dbReference>
<keyword evidence="4" id="KW-0572">Peptidoglycan-anchor</keyword>
<evidence type="ECO:0000259" key="8">
    <source>
        <dbReference type="PROSITE" id="PS50847"/>
    </source>
</evidence>
<feature type="compositionally biased region" description="Polar residues" evidence="5">
    <location>
        <begin position="68"/>
        <end position="122"/>
    </location>
</feature>
<keyword evidence="2" id="KW-0964">Secreted</keyword>
<dbReference type="Gene3D" id="1.20.1270.90">
    <property type="entry name" value="AF1782-like"/>
    <property type="match status" value="1"/>
</dbReference>
<feature type="compositionally biased region" description="Acidic residues" evidence="5">
    <location>
        <begin position="149"/>
        <end position="161"/>
    </location>
</feature>
<dbReference type="Gene3D" id="2.60.40.1080">
    <property type="match status" value="1"/>
</dbReference>
<evidence type="ECO:0000256" key="5">
    <source>
        <dbReference type="SAM" id="MobiDB-lite"/>
    </source>
</evidence>
<gene>
    <name evidence="9" type="ORF">ACFO3L_09920</name>
</gene>
<feature type="compositionally biased region" description="Basic and acidic residues" evidence="5">
    <location>
        <begin position="990"/>
        <end position="1001"/>
    </location>
</feature>
<evidence type="ECO:0000256" key="4">
    <source>
        <dbReference type="ARBA" id="ARBA00023088"/>
    </source>
</evidence>
<dbReference type="Pfam" id="PF07554">
    <property type="entry name" value="FIVAR"/>
    <property type="match status" value="1"/>
</dbReference>
<keyword evidence="3 7" id="KW-0732">Signal</keyword>
<evidence type="ECO:0000256" key="1">
    <source>
        <dbReference type="ARBA" id="ARBA00022512"/>
    </source>
</evidence>
<evidence type="ECO:0000256" key="2">
    <source>
        <dbReference type="ARBA" id="ARBA00022525"/>
    </source>
</evidence>
<feature type="domain" description="Gram-positive cocci surface proteins LPxTG" evidence="8">
    <location>
        <begin position="1252"/>
        <end position="1285"/>
    </location>
</feature>
<evidence type="ECO:0000313" key="10">
    <source>
        <dbReference type="Proteomes" id="UP001596026"/>
    </source>
</evidence>
<feature type="transmembrane region" description="Helical" evidence="6">
    <location>
        <begin position="1261"/>
        <end position="1279"/>
    </location>
</feature>
<feature type="compositionally biased region" description="Low complexity" evidence="5">
    <location>
        <begin position="1215"/>
        <end position="1227"/>
    </location>
</feature>
<name>A0ABV9M7T2_9ENTE</name>
<sequence length="1285" mass="145104">MKTSMKRFFTSLSIVTLLAPIFLASVEVFAEDLSTKKSSEVITETMPEIVPPVNEPILENEIPDEPMASTNEGTPETSVTESSTDSWTPENTTDGFPQGSTAPSSTDEGIPENSNTEPSTMDQTDDGTTDSSNNPEDTSPTDVPPVTESTEETSTPEDSSDNEWTGGIGLDDLEINQTIKETFTVNAADIVKNNQNENYVLKTKDGKISIKLDLNYYTNSWSGFDKKENFLSGYAHGAVSLTDDSYGKLYSFSDYSPGFIEVYDFKSSSVQAFYLKDKKGLVNEYLIRLELENHEPTLEDTFEMSETNSGKPFSTKDGLVTITPDYEQFNWKLQTNKDDWEILNYEPYSISKAYEKRTYHISIYSEESQQVKSYAIPVERVISEDTIIEHKVDIKLSQNNQFRFENEFYQEYPDIFSGLSITAYFNGWDYIIELNQKNEYYLESLYYDNIKTDAQYTSYFEQSTWTDGFYDDESNWVEPVETKTKLKLNISIDNTTEIDESKEKIFTFNLDHNQLIMNSKEDKPYEVSLNYGGPSNHSETFRIAYLNTTDFNDNNDYNYKGEYVEVSEDKSYVNLLREEILGTVESSTNYGNKIIFNINNAPTLEESTLNIDVSRKNDSDNPIEISPESDDNLIFSAYHDGYDSYYLNYEYDYDGIHYYELLDDWEYSVHEDTGTLTKTLYKRKDYGGKIVAIYHVQFNLEKIEYQLQEPIELFIPKKLGFNRVYAETPDGQAVLAGEYFLGESYDGSAYSSFTVEALLTKKGLENNTNINFDYYHFTPGEEPLPTEEKFLYTVTSDGEYKKYPVIITPDVNAPEPTIHEYHTFDIQVTAQELSHVSEDGIPGKVLELKYSEYESIWAKVHLDKETGEPVLFASGFLPPLEKISEYQYTTKDYLYIFNLTITDWKVEEVLPKKITLSDKKVTISAGETATIKATITPENATNKSIAWTSKEEKIATVTNGVITGLKAGKTTITAETVNGLKKSVEVTVEKAPEKPVDREELPDSSGTGVSVSAPKGVLPKGAELKVEPIKENNNVHEKLDELTDGKFMLFDIKLHNTEAGQNVQPNGTVQVKVPIPTGFDPSKIRMYRFDSLTGKRTALNGWVDGAYYVFETDQFSYYALVEEEPTVSKEALNELITKAKDLQGENYTVESWKTLTEKLRVANAIAGNELASDSDVKQAIAELNTAIDALVQKPVINPDDENHNEKEPEEDKESNNNSNNSNTSKPNKPSDPEAKPSEKTDTTPETKKDNALPQLGSSASVLLPALGLLLMGLSSLIYFGRNRLN</sequence>
<accession>A0ABV9M7T2</accession>